<sequence>MRRPRPSSIVTILGFLRARGAGVVSIAGEISVEPERTVARESRRQKTAEGVGTGLSQSSVWSSLHLEQLMHIGWIIKILIAPSRRAASSLFRTGIHQ</sequence>
<evidence type="ECO:0000313" key="2">
    <source>
        <dbReference type="Proteomes" id="UP000094025"/>
    </source>
</evidence>
<reference evidence="1 2" key="1">
    <citation type="journal article" date="2016" name="Int. J. Syst. Evol. Microbiol.">
        <title>Ensifer glycinis sp. nov., an novel rhizobial species associated with Glycine spp.</title>
        <authorList>
            <person name="Yan H."/>
            <person name="Yan J."/>
            <person name="Sui X.H."/>
            <person name="Wang E.T."/>
            <person name="Chen W.X."/>
            <person name="Zhang X.X."/>
            <person name="Chen W.F."/>
        </authorList>
    </citation>
    <scope>NUCLEOTIDE SEQUENCE [LARGE SCALE GENOMIC DNA]</scope>
    <source>
        <strain evidence="1 2">CCBAU 23380</strain>
    </source>
</reference>
<keyword evidence="2" id="KW-1185">Reference proteome</keyword>
<proteinExistence type="predicted"/>
<comment type="caution">
    <text evidence="1">The sequence shown here is derived from an EMBL/GenBank/DDBJ whole genome shotgun (WGS) entry which is preliminary data.</text>
</comment>
<gene>
    <name evidence="1" type="ORF">AU381_17050</name>
</gene>
<protein>
    <submittedName>
        <fullName evidence="1">Uncharacterized protein</fullName>
    </submittedName>
</protein>
<evidence type="ECO:0000313" key="1">
    <source>
        <dbReference type="EMBL" id="OAP37347.1"/>
    </source>
</evidence>
<dbReference type="EMBL" id="LPUX01000063">
    <property type="protein sequence ID" value="OAP37347.1"/>
    <property type="molecule type" value="Genomic_DNA"/>
</dbReference>
<dbReference type="AlphaFoldDB" id="A0A178XQ63"/>
<accession>A0A178XQ63</accession>
<name>A0A178XQ63_9HYPH</name>
<organism evidence="1 2">
    <name type="scientific">Sinorhizobium glycinis</name>
    <dbReference type="NCBI Taxonomy" id="1472378"/>
    <lineage>
        <taxon>Bacteria</taxon>
        <taxon>Pseudomonadati</taxon>
        <taxon>Pseudomonadota</taxon>
        <taxon>Alphaproteobacteria</taxon>
        <taxon>Hyphomicrobiales</taxon>
        <taxon>Rhizobiaceae</taxon>
        <taxon>Sinorhizobium/Ensifer group</taxon>
        <taxon>Sinorhizobium</taxon>
    </lineage>
</organism>
<dbReference type="Proteomes" id="UP000094025">
    <property type="component" value="Unassembled WGS sequence"/>
</dbReference>